<proteinExistence type="evidence at transcript level"/>
<dbReference type="GO" id="GO:0000398">
    <property type="term" value="P:mRNA splicing, via spliceosome"/>
    <property type="evidence" value="ECO:0007669"/>
    <property type="project" value="TreeGrafter"/>
</dbReference>
<keyword evidence="4" id="KW-0863">Zinc-finger</keyword>
<dbReference type="InterPro" id="IPR036236">
    <property type="entry name" value="Znf_C2H2_sf"/>
</dbReference>
<dbReference type="EMBL" id="AK248107">
    <property type="protein sequence ID" value="BAF57626.1"/>
    <property type="molecule type" value="mRNA"/>
</dbReference>
<dbReference type="PROSITE" id="PS50174">
    <property type="entry name" value="G_PATCH"/>
    <property type="match status" value="1"/>
</dbReference>
<evidence type="ECO:0000256" key="4">
    <source>
        <dbReference type="PROSITE-ProRule" id="PRU00042"/>
    </source>
</evidence>
<comment type="subcellular location">
    <subcellularLocation>
        <location evidence="1">Nucleus</location>
    </subcellularLocation>
</comment>
<dbReference type="PROSITE" id="PS50157">
    <property type="entry name" value="ZINC_FINGER_C2H2_2"/>
    <property type="match status" value="1"/>
</dbReference>
<dbReference type="GO" id="GO:0005634">
    <property type="term" value="C:nucleus"/>
    <property type="evidence" value="ECO:0007669"/>
    <property type="project" value="UniProtKB-SubCell"/>
</dbReference>
<dbReference type="SMART" id="SM00443">
    <property type="entry name" value="G_patch"/>
    <property type="match status" value="1"/>
</dbReference>
<feature type="region of interest" description="Disordered" evidence="5">
    <location>
        <begin position="163"/>
        <end position="189"/>
    </location>
</feature>
<keyword evidence="4" id="KW-0479">Metal-binding</keyword>
<keyword evidence="2" id="KW-0694">RNA-binding</keyword>
<dbReference type="InterPro" id="IPR000467">
    <property type="entry name" value="G_patch_dom"/>
</dbReference>
<feature type="domain" description="C2H2-type" evidence="6">
    <location>
        <begin position="103"/>
        <end position="133"/>
    </location>
</feature>
<dbReference type="InterPro" id="IPR013087">
    <property type="entry name" value="Znf_C2H2_type"/>
</dbReference>
<feature type="domain" description="G-patch" evidence="7">
    <location>
        <begin position="202"/>
        <end position="248"/>
    </location>
</feature>
<dbReference type="AlphaFoldDB" id="A4V6L2"/>
<dbReference type="GO" id="GO:0003723">
    <property type="term" value="F:RNA binding"/>
    <property type="evidence" value="ECO:0007669"/>
    <property type="project" value="UniProtKB-KW"/>
</dbReference>
<evidence type="ECO:0000256" key="3">
    <source>
        <dbReference type="ARBA" id="ARBA00023242"/>
    </source>
</evidence>
<evidence type="ECO:0000256" key="2">
    <source>
        <dbReference type="ARBA" id="ARBA00022884"/>
    </source>
</evidence>
<keyword evidence="4" id="KW-0862">Zinc</keyword>
<evidence type="ECO:0000259" key="7">
    <source>
        <dbReference type="PROSITE" id="PS50174"/>
    </source>
</evidence>
<dbReference type="SUPFAM" id="SSF57667">
    <property type="entry name" value="beta-beta-alpha zinc fingers"/>
    <property type="match status" value="1"/>
</dbReference>
<dbReference type="GO" id="GO:0008270">
    <property type="term" value="F:zinc ion binding"/>
    <property type="evidence" value="ECO:0007669"/>
    <property type="project" value="UniProtKB-KW"/>
</dbReference>
<protein>
    <submittedName>
        <fullName evidence="8">RNA binding motif protein</fullName>
    </submittedName>
</protein>
<evidence type="ECO:0000313" key="8">
    <source>
        <dbReference type="EMBL" id="BAF57626.1"/>
    </source>
</evidence>
<dbReference type="PANTHER" id="PTHR13948:SF3">
    <property type="entry name" value="FI21118P1"/>
    <property type="match status" value="1"/>
</dbReference>
<name>A4V6L2_DUGJA</name>
<accession>A4V6L2</accession>
<organism evidence="8">
    <name type="scientific">Dugesia japonica</name>
    <name type="common">Planarian</name>
    <dbReference type="NCBI Taxonomy" id="6161"/>
    <lineage>
        <taxon>Eukaryota</taxon>
        <taxon>Metazoa</taxon>
        <taxon>Spiralia</taxon>
        <taxon>Lophotrochozoa</taxon>
        <taxon>Platyhelminthes</taxon>
        <taxon>Rhabditophora</taxon>
        <taxon>Seriata</taxon>
        <taxon>Tricladida</taxon>
        <taxon>Continenticola</taxon>
        <taxon>Geoplanoidea</taxon>
        <taxon>Dugesiidae</taxon>
        <taxon>Dugesia</taxon>
    </lineage>
</organism>
<reference evidence="8" key="1">
    <citation type="submission" date="2007-04" db="EMBL/GenBank/DDBJ databases">
        <title>DjCBC-1, a conserved DEAD box RNA helicase of the RCK/p54/Me31B family, is a component of RNA-protein complexes in planarian stem cells and neurons.</title>
        <authorList>
            <person name="Kashikawa M."/>
            <person name="Shibata N."/>
            <person name="Agata K."/>
        </authorList>
    </citation>
    <scope>NUCLEOTIDE SEQUENCE</scope>
</reference>
<keyword evidence="3" id="KW-0539">Nucleus</keyword>
<evidence type="ECO:0000259" key="6">
    <source>
        <dbReference type="PROSITE" id="PS50157"/>
    </source>
</evidence>
<evidence type="ECO:0000256" key="5">
    <source>
        <dbReference type="SAM" id="MobiDB-lite"/>
    </source>
</evidence>
<dbReference type="PANTHER" id="PTHR13948">
    <property type="entry name" value="RNA-BINDING PROTEIN"/>
    <property type="match status" value="1"/>
</dbReference>
<evidence type="ECO:0000256" key="1">
    <source>
        <dbReference type="ARBA" id="ARBA00004123"/>
    </source>
</evidence>
<dbReference type="Pfam" id="PF01585">
    <property type="entry name" value="G-patch"/>
    <property type="match status" value="1"/>
</dbReference>
<sequence>MEKWEKMMNSKKETVQNNMKKFEPEVKQAAADTAFAMFTDTSSSYSGLPLDKVMYKNDDLVAAYSGDSDEDIDSVIILTPPQSKSPSTLLKEEEEKLINWDKIACHLCNRGFKDKSMLEKHRSISDLHRKNIEQLREKLGIPDNLSSSAMSIPMKSIKYRDRAKERREKFGIPSPPTKRKYESDLPEIPLPEAPAVPAVAQPEVKVSRMMEKMGWTQGQGLGKSNQGRTEIVQAEFHTSGAGIGAAPKFNSAPSDSYRENLKRAMYAKYHDA</sequence>